<feature type="chain" id="PRO_5045592890" evidence="3">
    <location>
        <begin position="19"/>
        <end position="489"/>
    </location>
</feature>
<reference evidence="4" key="1">
    <citation type="submission" date="2023-10" db="EMBL/GenBank/DDBJ databases">
        <authorList>
            <person name="Chen Y."/>
            <person name="Shah S."/>
            <person name="Dougan E. K."/>
            <person name="Thang M."/>
            <person name="Chan C."/>
        </authorList>
    </citation>
    <scope>NUCLEOTIDE SEQUENCE [LARGE SCALE GENOMIC DNA]</scope>
</reference>
<evidence type="ECO:0000256" key="3">
    <source>
        <dbReference type="SAM" id="SignalP"/>
    </source>
</evidence>
<keyword evidence="2" id="KW-1133">Transmembrane helix</keyword>
<keyword evidence="2" id="KW-0812">Transmembrane</keyword>
<keyword evidence="5" id="KW-1185">Reference proteome</keyword>
<feature type="coiled-coil region" evidence="1">
    <location>
        <begin position="76"/>
        <end position="113"/>
    </location>
</feature>
<keyword evidence="3" id="KW-0732">Signal</keyword>
<proteinExistence type="predicted"/>
<protein>
    <submittedName>
        <fullName evidence="4">Uncharacterized protein</fullName>
    </submittedName>
</protein>
<accession>A0ABN9TR89</accession>
<gene>
    <name evidence="4" type="ORF">PCOR1329_LOCUS41520</name>
</gene>
<sequence>MAVRMIVALVFPLKLAAGTSRWTSENESEELAADVRSSSKTFSTLQAINRSSRVVDLMLSRNISVEEIIKQTIAHRERENGTLADLHRQKNLLEQDEKIRSEKEAALRRATAKASLASAARKQAKQACEGAKHTVIGKVATKQNAEAALEDAKRHLEDVVQDTLSSDVLAANSDLIHRTAKLKAAEEELAQAESNKTARATALTEAIARSSRLEARRQEAQEAFASASAEVTSVAGTLGEIRKEARPALSRVEKLNQSLEEQTSVVEALRSQSASLHEKLDAAQKKYTELQEVLKEDSGCKHDLQQAEARVRHASTSYNLTIAAYQASPHDPNLLGSAWDSIDELENATYQKYLRQKACAPEGVDIPPRTPPAPCGKDTGGTCRVLWCDASRGAYCDWTYACLCAGATCARDGVCRPRGPPATAPAEAAALGRAAARQAPTAAPEPDSLEVRIWPAILGTVAAAAVGVLGVVVQKRRARGRVVLPPYLG</sequence>
<evidence type="ECO:0000256" key="1">
    <source>
        <dbReference type="SAM" id="Coils"/>
    </source>
</evidence>
<organism evidence="4 5">
    <name type="scientific">Prorocentrum cordatum</name>
    <dbReference type="NCBI Taxonomy" id="2364126"/>
    <lineage>
        <taxon>Eukaryota</taxon>
        <taxon>Sar</taxon>
        <taxon>Alveolata</taxon>
        <taxon>Dinophyceae</taxon>
        <taxon>Prorocentrales</taxon>
        <taxon>Prorocentraceae</taxon>
        <taxon>Prorocentrum</taxon>
    </lineage>
</organism>
<dbReference type="Proteomes" id="UP001189429">
    <property type="component" value="Unassembled WGS sequence"/>
</dbReference>
<name>A0ABN9TR89_9DINO</name>
<keyword evidence="2" id="KW-0472">Membrane</keyword>
<feature type="coiled-coil region" evidence="1">
    <location>
        <begin position="142"/>
        <end position="293"/>
    </location>
</feature>
<dbReference type="EMBL" id="CAUYUJ010014994">
    <property type="protein sequence ID" value="CAK0848628.1"/>
    <property type="molecule type" value="Genomic_DNA"/>
</dbReference>
<feature type="transmembrane region" description="Helical" evidence="2">
    <location>
        <begin position="453"/>
        <end position="473"/>
    </location>
</feature>
<comment type="caution">
    <text evidence="4">The sequence shown here is derived from an EMBL/GenBank/DDBJ whole genome shotgun (WGS) entry which is preliminary data.</text>
</comment>
<evidence type="ECO:0000256" key="2">
    <source>
        <dbReference type="SAM" id="Phobius"/>
    </source>
</evidence>
<evidence type="ECO:0000313" key="5">
    <source>
        <dbReference type="Proteomes" id="UP001189429"/>
    </source>
</evidence>
<evidence type="ECO:0000313" key="4">
    <source>
        <dbReference type="EMBL" id="CAK0848628.1"/>
    </source>
</evidence>
<keyword evidence="1" id="KW-0175">Coiled coil</keyword>
<feature type="signal peptide" evidence="3">
    <location>
        <begin position="1"/>
        <end position="18"/>
    </location>
</feature>